<evidence type="ECO:0008006" key="7">
    <source>
        <dbReference type="Google" id="ProtNLM"/>
    </source>
</evidence>
<dbReference type="SMART" id="SM00293">
    <property type="entry name" value="PWWP"/>
    <property type="match status" value="1"/>
</dbReference>
<organism evidence="5 6">
    <name type="scientific">Rehmannia glutinosa</name>
    <name type="common">Chinese foxglove</name>
    <dbReference type="NCBI Taxonomy" id="99300"/>
    <lineage>
        <taxon>Eukaryota</taxon>
        <taxon>Viridiplantae</taxon>
        <taxon>Streptophyta</taxon>
        <taxon>Embryophyta</taxon>
        <taxon>Tracheophyta</taxon>
        <taxon>Spermatophyta</taxon>
        <taxon>Magnoliopsida</taxon>
        <taxon>eudicotyledons</taxon>
        <taxon>Gunneridae</taxon>
        <taxon>Pentapetalae</taxon>
        <taxon>asterids</taxon>
        <taxon>lamiids</taxon>
        <taxon>Lamiales</taxon>
        <taxon>Orobanchaceae</taxon>
        <taxon>Rehmannieae</taxon>
        <taxon>Rehmannia</taxon>
    </lineage>
</organism>
<feature type="compositionally biased region" description="Pro residues" evidence="2">
    <location>
        <begin position="1130"/>
        <end position="1144"/>
    </location>
</feature>
<gene>
    <name evidence="5" type="ORF">DH2020_020445</name>
</gene>
<dbReference type="InterPro" id="IPR000313">
    <property type="entry name" value="PWWP_dom"/>
</dbReference>
<name>A0ABR0WI82_REHGL</name>
<keyword evidence="6" id="KW-1185">Reference proteome</keyword>
<dbReference type="Gene3D" id="2.30.30.140">
    <property type="match status" value="1"/>
</dbReference>
<dbReference type="PANTHER" id="PTHR12550">
    <property type="entry name" value="HEPATOMA-DERIVED GROWTH FACTOR-RELATED"/>
    <property type="match status" value="1"/>
</dbReference>
<dbReference type="CDD" id="cd20147">
    <property type="entry name" value="PWWP_HULK"/>
    <property type="match status" value="1"/>
</dbReference>
<feature type="compositionally biased region" description="Polar residues" evidence="2">
    <location>
        <begin position="589"/>
        <end position="599"/>
    </location>
</feature>
<dbReference type="Pfam" id="PF04818">
    <property type="entry name" value="CID"/>
    <property type="match status" value="1"/>
</dbReference>
<feature type="region of interest" description="Disordered" evidence="2">
    <location>
        <begin position="1059"/>
        <end position="1168"/>
    </location>
</feature>
<feature type="compositionally biased region" description="Pro residues" evidence="2">
    <location>
        <begin position="1065"/>
        <end position="1123"/>
    </location>
</feature>
<dbReference type="Pfam" id="PF00855">
    <property type="entry name" value="PWWP"/>
    <property type="match status" value="1"/>
</dbReference>
<feature type="region of interest" description="Disordered" evidence="2">
    <location>
        <begin position="723"/>
        <end position="768"/>
    </location>
</feature>
<feature type="region of interest" description="Disordered" evidence="2">
    <location>
        <begin position="484"/>
        <end position="624"/>
    </location>
</feature>
<dbReference type="SMART" id="SM00582">
    <property type="entry name" value="RPR"/>
    <property type="match status" value="1"/>
</dbReference>
<feature type="compositionally biased region" description="Low complexity" evidence="2">
    <location>
        <begin position="570"/>
        <end position="581"/>
    </location>
</feature>
<feature type="compositionally biased region" description="Polar residues" evidence="2">
    <location>
        <begin position="247"/>
        <end position="259"/>
    </location>
</feature>
<feature type="domain" description="CID" evidence="4">
    <location>
        <begin position="769"/>
        <end position="910"/>
    </location>
</feature>
<protein>
    <recommendedName>
        <fullName evidence="7">ENHANCER OF AG-4 protein</fullName>
    </recommendedName>
</protein>
<dbReference type="Gene3D" id="1.25.40.90">
    <property type="match status" value="1"/>
</dbReference>
<proteinExistence type="predicted"/>
<feature type="compositionally biased region" description="Low complexity" evidence="2">
    <location>
        <begin position="186"/>
        <end position="196"/>
    </location>
</feature>
<feature type="compositionally biased region" description="Basic and acidic residues" evidence="2">
    <location>
        <begin position="600"/>
        <end position="612"/>
    </location>
</feature>
<evidence type="ECO:0000256" key="2">
    <source>
        <dbReference type="SAM" id="MobiDB-lite"/>
    </source>
</evidence>
<dbReference type="EMBL" id="JABTTQ020000011">
    <property type="protein sequence ID" value="KAK6146576.1"/>
    <property type="molecule type" value="Genomic_DNA"/>
</dbReference>
<feature type="compositionally biased region" description="Polar residues" evidence="2">
    <location>
        <begin position="981"/>
        <end position="990"/>
    </location>
</feature>
<comment type="caution">
    <text evidence="5">The sequence shown here is derived from an EMBL/GenBank/DDBJ whole genome shotgun (WGS) entry which is preliminary data.</text>
</comment>
<dbReference type="SUPFAM" id="SSF63748">
    <property type="entry name" value="Tudor/PWWP/MBT"/>
    <property type="match status" value="1"/>
</dbReference>
<feature type="compositionally biased region" description="Basic residues" evidence="2">
    <location>
        <begin position="318"/>
        <end position="329"/>
    </location>
</feature>
<dbReference type="PROSITE" id="PS50812">
    <property type="entry name" value="PWWP"/>
    <property type="match status" value="1"/>
</dbReference>
<dbReference type="PROSITE" id="PS51391">
    <property type="entry name" value="CID"/>
    <property type="match status" value="1"/>
</dbReference>
<feature type="domain" description="PWWP" evidence="3">
    <location>
        <begin position="20"/>
        <end position="77"/>
    </location>
</feature>
<evidence type="ECO:0000313" key="5">
    <source>
        <dbReference type="EMBL" id="KAK6146576.1"/>
    </source>
</evidence>
<feature type="compositionally biased region" description="Polar residues" evidence="2">
    <location>
        <begin position="1256"/>
        <end position="1271"/>
    </location>
</feature>
<feature type="compositionally biased region" description="Polar residues" evidence="2">
    <location>
        <begin position="755"/>
        <end position="766"/>
    </location>
</feature>
<evidence type="ECO:0000259" key="3">
    <source>
        <dbReference type="PROSITE" id="PS50812"/>
    </source>
</evidence>
<feature type="compositionally biased region" description="Low complexity" evidence="2">
    <location>
        <begin position="1145"/>
        <end position="1154"/>
    </location>
</feature>
<dbReference type="PANTHER" id="PTHR12550:SF70">
    <property type="entry name" value="JIL-1 ANCHORING AND STABILIZING PROTEIN, ISOFORM A"/>
    <property type="match status" value="1"/>
</dbReference>
<keyword evidence="1" id="KW-0507">mRNA processing</keyword>
<feature type="region of interest" description="Disordered" evidence="2">
    <location>
        <begin position="182"/>
        <end position="332"/>
    </location>
</feature>
<feature type="region of interest" description="Disordered" evidence="2">
    <location>
        <begin position="978"/>
        <end position="998"/>
    </location>
</feature>
<feature type="compositionally biased region" description="Basic and acidic residues" evidence="2">
    <location>
        <begin position="281"/>
        <end position="290"/>
    </location>
</feature>
<feature type="compositionally biased region" description="Polar residues" evidence="2">
    <location>
        <begin position="390"/>
        <end position="407"/>
    </location>
</feature>
<evidence type="ECO:0000259" key="4">
    <source>
        <dbReference type="PROSITE" id="PS51391"/>
    </source>
</evidence>
<feature type="compositionally biased region" description="Basic and acidic residues" evidence="2">
    <location>
        <begin position="229"/>
        <end position="242"/>
    </location>
</feature>
<reference evidence="5 6" key="1">
    <citation type="journal article" date="2021" name="Comput. Struct. Biotechnol. J.">
        <title>De novo genome assembly of the potent medicinal plant Rehmannia glutinosa using nanopore technology.</title>
        <authorList>
            <person name="Ma L."/>
            <person name="Dong C."/>
            <person name="Song C."/>
            <person name="Wang X."/>
            <person name="Zheng X."/>
            <person name="Niu Y."/>
            <person name="Chen S."/>
            <person name="Feng W."/>
        </authorList>
    </citation>
    <scope>NUCLEOTIDE SEQUENCE [LARGE SCALE GENOMIC DNA]</scope>
    <source>
        <strain evidence="5">DH-2019</strain>
    </source>
</reference>
<dbReference type="Proteomes" id="UP001318860">
    <property type="component" value="Unassembled WGS sequence"/>
</dbReference>
<dbReference type="InterPro" id="IPR006569">
    <property type="entry name" value="CID_dom"/>
</dbReference>
<accession>A0ABR0WI82</accession>
<feature type="compositionally biased region" description="Polar residues" evidence="2">
    <location>
        <begin position="297"/>
        <end position="309"/>
    </location>
</feature>
<feature type="compositionally biased region" description="Polar residues" evidence="2">
    <location>
        <begin position="492"/>
        <end position="510"/>
    </location>
</feature>
<dbReference type="InterPro" id="IPR008942">
    <property type="entry name" value="ENTH_VHS"/>
</dbReference>
<evidence type="ECO:0000313" key="6">
    <source>
        <dbReference type="Proteomes" id="UP001318860"/>
    </source>
</evidence>
<evidence type="ECO:0000256" key="1">
    <source>
        <dbReference type="ARBA" id="ARBA00022664"/>
    </source>
</evidence>
<feature type="compositionally biased region" description="Basic and acidic residues" evidence="2">
    <location>
        <begin position="512"/>
        <end position="521"/>
    </location>
</feature>
<sequence length="1377" mass="149990">MAPGRKRGAKGAKTKSELSLGDLVLAKVKGFPAWPAKISRPEDWERAPDPKKYFVQFFGTAEIAFVAPADIQAFTSEAKNKLSARCQGKTVRYFAQAVKEICEEFEVLQRKKMSGIRDDNNAENLASEAQSVDPVVDEAVKVSANVGLDMEGPNCKLEIKGMSDLGSGCERSQRKGEIECQYVKPSSSDDINHSSSPYLSSEKRSKLSTNPTIPVKESALGSIPPSHASVKEEGSLDVKVEDWCSDGGQSELENGQQSKLAMGPKRKREGTMRRNSGSVISHERIRDGLQVKRASGGNMQVSCADNSRPSLDLGSERKGKKLLKEKKHSGAVNDDRLDDEVIFEEHNEVISRKKMKFQHGHEKQTSRTNEASSEGDLPPIKRHCRAGGMVSTSAVNSEKRSGSSASRKNGLVNPNKVRSPVMQPTKRRAVRLCDDDDDELPKTPVHGGFSHKVSVIPRAAESKKKIIMRGEGCANDQVVLRNSGTVDDASKEQVQSSRFSNKASSPTAQQGVEKRTIESSAEHVSPNPRESDSEKLPLMEAKPVVVSPRSVTAIRPSAEPQKKHFSKTPGSISQKKISSGGNRDLATASDGSSLNQSITERSKPTSPGEKKKTTPISDSKINDSVLLVGNPDESITSLGERLDVGKDSKTSFPVDLKISDSVMSMKHLIAAAQARKRQAHLQSAYVNHFPLLVPDADMLVRSPSLTPGTLAVESNNTLQKDVQGLHPNSPPSDVRHLSSVNEHENEEFEERRASSGHQATGSSLSGGTEAAVARDAFEGMIETLSRTKESIGRATRLAIDCAKYGIANEVVELLIHKLKNEPSFHRKVDLFFLVDSITQCSHSQKGIAGASYLPIVQAALPRLIGAAAPPGTAAHENRRQCHKVLRLWLERKILPESVLRRYMDDIGATNDETSTGFSLRRLSRAERSIDDPIRDMEGMLVDEYGSNATFQLPGFPSSRFFEEEDEDEDNFPTKYKEVADTSPSEHNTPASRDLENCAVTPSDRRHCILEDVDGELEMEDVSAHQKDERPLCVNGTSEVASLEPNSDGFFQSASNMSELLLSPEGSPPLPPGSPPATPPLPTSPPPSSPSPPPPPSISPSPPPPPPSLQQHLFPPPPVGPPPFLSQQSLPPQPALMPQHMPPLPSTLSSSQPLTYHPPPLPYEIGGTPTREIHTHMVSNTHGPRIDAPVRGEVFTQQSSFFSPAAVSNAREPVGYNSYGQSDGYLKTQAPQQRQPFLPGSAPFAQRPLHPEPPIQQIPSHFSYPNSAQQHQYPPYSLPNFSDGQRRNATDEQWRMQVNEFNSDCPRGGWMAGGRSCSGPSYSHEADYYGPPPERPPTSVVNYHPSAANSLPAAPISVHGVQMMPSRPDMSAVNWRPA</sequence>
<feature type="region of interest" description="Disordered" evidence="2">
    <location>
        <begin position="355"/>
        <end position="428"/>
    </location>
</feature>
<feature type="region of interest" description="Disordered" evidence="2">
    <location>
        <begin position="1233"/>
        <end position="1287"/>
    </location>
</feature>